<dbReference type="EMBL" id="PFOB01000059">
    <property type="protein sequence ID" value="PIZ62324.1"/>
    <property type="molecule type" value="Genomic_DNA"/>
</dbReference>
<keyword evidence="1" id="KW-0472">Membrane</keyword>
<dbReference type="AlphaFoldDB" id="A0A2M7TWX0"/>
<keyword evidence="1" id="KW-0812">Transmembrane</keyword>
<organism evidence="2 3">
    <name type="scientific">Candidatus Roizmanbacteria bacterium CG_4_10_14_0_2_um_filter_39_13</name>
    <dbReference type="NCBI Taxonomy" id="1974825"/>
    <lineage>
        <taxon>Bacteria</taxon>
        <taxon>Candidatus Roizmaniibacteriota</taxon>
    </lineage>
</organism>
<dbReference type="InterPro" id="IPR045584">
    <property type="entry name" value="Pilin-like"/>
</dbReference>
<evidence type="ECO:0000256" key="1">
    <source>
        <dbReference type="SAM" id="Phobius"/>
    </source>
</evidence>
<evidence type="ECO:0000313" key="2">
    <source>
        <dbReference type="EMBL" id="PIZ62324.1"/>
    </source>
</evidence>
<comment type="caution">
    <text evidence="2">The sequence shown here is derived from an EMBL/GenBank/DDBJ whole genome shotgun (WGS) entry which is preliminary data.</text>
</comment>
<reference evidence="3" key="1">
    <citation type="submission" date="2017-09" db="EMBL/GenBank/DDBJ databases">
        <title>Depth-based differentiation of microbial function through sediment-hosted aquifers and enrichment of novel symbionts in the deep terrestrial subsurface.</title>
        <authorList>
            <person name="Probst A.J."/>
            <person name="Ladd B."/>
            <person name="Jarett J.K."/>
            <person name="Geller-Mcgrath D.E."/>
            <person name="Sieber C.M.K."/>
            <person name="Emerson J.B."/>
            <person name="Anantharaman K."/>
            <person name="Thomas B.C."/>
            <person name="Malmstrom R."/>
            <person name="Stieglmeier M."/>
            <person name="Klingl A."/>
            <person name="Woyke T."/>
            <person name="Ryan C.M."/>
            <person name="Banfield J.F."/>
        </authorList>
    </citation>
    <scope>NUCLEOTIDE SEQUENCE [LARGE SCALE GENOMIC DNA]</scope>
</reference>
<dbReference type="Pfam" id="PF07963">
    <property type="entry name" value="N_methyl"/>
    <property type="match status" value="1"/>
</dbReference>
<protein>
    <recommendedName>
        <fullName evidence="4">Type II secretion system protein GspG C-terminal domain-containing protein</fullName>
    </recommendedName>
</protein>
<dbReference type="Gene3D" id="3.30.700.10">
    <property type="entry name" value="Glycoprotein, Type 4 Pilin"/>
    <property type="match status" value="1"/>
</dbReference>
<feature type="transmembrane region" description="Helical" evidence="1">
    <location>
        <begin position="12"/>
        <end position="36"/>
    </location>
</feature>
<dbReference type="Proteomes" id="UP000228503">
    <property type="component" value="Unassembled WGS sequence"/>
</dbReference>
<dbReference type="InterPro" id="IPR012902">
    <property type="entry name" value="N_methyl_site"/>
</dbReference>
<evidence type="ECO:0008006" key="4">
    <source>
        <dbReference type="Google" id="ProtNLM"/>
    </source>
</evidence>
<dbReference type="PROSITE" id="PS00409">
    <property type="entry name" value="PROKAR_NTER_METHYL"/>
    <property type="match status" value="1"/>
</dbReference>
<keyword evidence="1" id="KW-1133">Transmembrane helix</keyword>
<sequence length="156" mass="17548">MNILSSKKGFTLVELIVVIGIIGVLSTIGIGSYTNVQKTARDTKRRADMQEFVKAIKSFQIIENRGPNEDGYCQSSIGSSGVDCPINPPGSGWVHSRVWTDLVDGGYLESLPIDPINNETYYYYYEPNNPPPNTGGWVRTRLEKTNTYLYVYWEAR</sequence>
<dbReference type="NCBIfam" id="TIGR02532">
    <property type="entry name" value="IV_pilin_GFxxxE"/>
    <property type="match status" value="1"/>
</dbReference>
<proteinExistence type="predicted"/>
<evidence type="ECO:0000313" key="3">
    <source>
        <dbReference type="Proteomes" id="UP000228503"/>
    </source>
</evidence>
<name>A0A2M7TWX0_9BACT</name>
<accession>A0A2M7TWX0</accession>
<dbReference type="SUPFAM" id="SSF54523">
    <property type="entry name" value="Pili subunits"/>
    <property type="match status" value="1"/>
</dbReference>
<gene>
    <name evidence="2" type="ORF">COY16_04705</name>
</gene>